<evidence type="ECO:0000313" key="5">
    <source>
        <dbReference type="Proteomes" id="UP000195781"/>
    </source>
</evidence>
<gene>
    <name evidence="4" type="ORF">B5G02_00700</name>
</gene>
<dbReference type="InterPro" id="IPR009057">
    <property type="entry name" value="Homeodomain-like_sf"/>
</dbReference>
<evidence type="ECO:0000256" key="1">
    <source>
        <dbReference type="ARBA" id="ARBA00023125"/>
    </source>
</evidence>
<dbReference type="OrthoDB" id="3196926at2"/>
<dbReference type="Gene3D" id="1.10.357.10">
    <property type="entry name" value="Tetracycline Repressor, domain 2"/>
    <property type="match status" value="1"/>
</dbReference>
<dbReference type="Pfam" id="PF00440">
    <property type="entry name" value="TetR_N"/>
    <property type="match status" value="1"/>
</dbReference>
<sequence>MAYRVYQSKRNEAAQVAIGDALLGMLEEHPMSEITIKELCERAGVSRPTFYRHFDAIEDVLGLFAQQVFQSTYRAIAPLMGKGNSGVSIVEHVFEKFLEHQRLFDLLRERDLLSPFFGYLWVLNSLPTQEQVIRSERSIAPTQDTFDVITYSWGGTFSIIFTWILDGMKRPAHEMAQAVIRAALHVGGTFDASYHDVSNIMWSVMGKVSAEAQQDAQPAERC</sequence>
<dbReference type="EMBL" id="NFIE01000001">
    <property type="protein sequence ID" value="OUN89906.1"/>
    <property type="molecule type" value="Genomic_DNA"/>
</dbReference>
<dbReference type="Proteomes" id="UP000195781">
    <property type="component" value="Unassembled WGS sequence"/>
</dbReference>
<name>A0A1Y3XWH4_9ACTN</name>
<evidence type="ECO:0000313" key="4">
    <source>
        <dbReference type="EMBL" id="OUN89906.1"/>
    </source>
</evidence>
<feature type="DNA-binding region" description="H-T-H motif" evidence="2">
    <location>
        <begin position="35"/>
        <end position="54"/>
    </location>
</feature>
<dbReference type="AlphaFoldDB" id="A0A1Y3XWH4"/>
<dbReference type="PROSITE" id="PS50977">
    <property type="entry name" value="HTH_TETR_2"/>
    <property type="match status" value="1"/>
</dbReference>
<evidence type="ECO:0000256" key="2">
    <source>
        <dbReference type="PROSITE-ProRule" id="PRU00335"/>
    </source>
</evidence>
<dbReference type="InterPro" id="IPR001647">
    <property type="entry name" value="HTH_TetR"/>
</dbReference>
<accession>A0A1Y3XWH4</accession>
<dbReference type="RefSeq" id="WP_094334781.1">
    <property type="nucleotide sequence ID" value="NZ_NFIE01000001.1"/>
</dbReference>
<keyword evidence="1 2" id="KW-0238">DNA-binding</keyword>
<comment type="caution">
    <text evidence="4">The sequence shown here is derived from an EMBL/GenBank/DDBJ whole genome shotgun (WGS) entry which is preliminary data.</text>
</comment>
<protein>
    <submittedName>
        <fullName evidence="4">TetR family transcriptional regulator</fullName>
    </submittedName>
</protein>
<dbReference type="GO" id="GO:0003677">
    <property type="term" value="F:DNA binding"/>
    <property type="evidence" value="ECO:0007669"/>
    <property type="project" value="UniProtKB-UniRule"/>
</dbReference>
<keyword evidence="5" id="KW-1185">Reference proteome</keyword>
<proteinExistence type="predicted"/>
<evidence type="ECO:0000259" key="3">
    <source>
        <dbReference type="PROSITE" id="PS50977"/>
    </source>
</evidence>
<organism evidence="4 5">
    <name type="scientific">[Collinsella] massiliensis</name>
    <dbReference type="NCBI Taxonomy" id="1232426"/>
    <lineage>
        <taxon>Bacteria</taxon>
        <taxon>Bacillati</taxon>
        <taxon>Actinomycetota</taxon>
        <taxon>Coriobacteriia</taxon>
        <taxon>Coriobacteriales</taxon>
        <taxon>Coriobacteriaceae</taxon>
        <taxon>Enorma</taxon>
    </lineage>
</organism>
<reference evidence="5" key="1">
    <citation type="submission" date="2017-04" db="EMBL/GenBank/DDBJ databases">
        <title>Function of individual gut microbiota members based on whole genome sequencing of pure cultures obtained from chicken caecum.</title>
        <authorList>
            <person name="Medvecky M."/>
            <person name="Cejkova D."/>
            <person name="Polansky O."/>
            <person name="Karasova D."/>
            <person name="Kubasova T."/>
            <person name="Cizek A."/>
            <person name="Rychlik I."/>
        </authorList>
    </citation>
    <scope>NUCLEOTIDE SEQUENCE [LARGE SCALE GENOMIC DNA]</scope>
    <source>
        <strain evidence="5">An5</strain>
    </source>
</reference>
<feature type="domain" description="HTH tetR-type" evidence="3">
    <location>
        <begin position="12"/>
        <end position="72"/>
    </location>
</feature>
<dbReference type="SUPFAM" id="SSF46689">
    <property type="entry name" value="Homeodomain-like"/>
    <property type="match status" value="1"/>
</dbReference>